<dbReference type="InterPro" id="IPR051471">
    <property type="entry name" value="Bacterial_PTS_sugar_comp"/>
</dbReference>
<evidence type="ECO:0000256" key="2">
    <source>
        <dbReference type="ARBA" id="ARBA00022448"/>
    </source>
</evidence>
<dbReference type="InterPro" id="IPR004701">
    <property type="entry name" value="PTS_EIIA_man-typ"/>
</dbReference>
<dbReference type="GO" id="GO:0005737">
    <property type="term" value="C:cytoplasm"/>
    <property type="evidence" value="ECO:0007669"/>
    <property type="project" value="UniProtKB-SubCell"/>
</dbReference>
<keyword evidence="4" id="KW-0762">Sugar transport</keyword>
<dbReference type="GO" id="GO:0016301">
    <property type="term" value="F:kinase activity"/>
    <property type="evidence" value="ECO:0007669"/>
    <property type="project" value="UniProtKB-KW"/>
</dbReference>
<dbReference type="GO" id="GO:0009401">
    <property type="term" value="P:phosphoenolpyruvate-dependent sugar phosphotransferase system"/>
    <property type="evidence" value="ECO:0007669"/>
    <property type="project" value="UniProtKB-KW"/>
</dbReference>
<dbReference type="Pfam" id="PF03610">
    <property type="entry name" value="EIIA-man"/>
    <property type="match status" value="1"/>
</dbReference>
<evidence type="ECO:0000313" key="9">
    <source>
        <dbReference type="Proteomes" id="UP000078582"/>
    </source>
</evidence>
<dbReference type="GeneID" id="42981528"/>
<dbReference type="GO" id="GO:0016020">
    <property type="term" value="C:membrane"/>
    <property type="evidence" value="ECO:0007669"/>
    <property type="project" value="InterPro"/>
</dbReference>
<comment type="subcellular location">
    <subcellularLocation>
        <location evidence="1">Cytoplasm</location>
    </subcellularLocation>
</comment>
<gene>
    <name evidence="8" type="ORF">AYR53_04630</name>
</gene>
<keyword evidence="7" id="KW-0418">Kinase</keyword>
<evidence type="ECO:0000256" key="6">
    <source>
        <dbReference type="ARBA" id="ARBA00022683"/>
    </source>
</evidence>
<dbReference type="CDD" id="cd00006">
    <property type="entry name" value="PTS_IIA_man"/>
    <property type="match status" value="1"/>
</dbReference>
<reference evidence="8 9" key="1">
    <citation type="submission" date="2016-03" db="EMBL/GenBank/DDBJ databases">
        <title>Pediococcus and Lactobacillus from brewery environment - whole genome sequencing and assembly.</title>
        <authorList>
            <person name="Behr J."/>
            <person name="Geissler A.J."/>
            <person name="Vogel R.F."/>
        </authorList>
    </citation>
    <scope>NUCLEOTIDE SEQUENCE [LARGE SCALE GENOMIC DNA]</scope>
    <source>
        <strain evidence="8 9">TMW 1.1989</strain>
    </source>
</reference>
<evidence type="ECO:0000256" key="4">
    <source>
        <dbReference type="ARBA" id="ARBA00022597"/>
    </source>
</evidence>
<dbReference type="AlphaFoldDB" id="A0A192H2E8"/>
<keyword evidence="9" id="KW-1185">Reference proteome</keyword>
<dbReference type="RefSeq" id="WP_068278927.1">
    <property type="nucleotide sequence ID" value="NZ_CP014873.1"/>
</dbReference>
<protein>
    <submittedName>
        <fullName evidence="8">PTS mannose transporter subunit IID</fullName>
    </submittedName>
</protein>
<keyword evidence="6" id="KW-0598">Phosphotransferase system</keyword>
<keyword evidence="2" id="KW-0813">Transport</keyword>
<evidence type="ECO:0000313" key="8">
    <source>
        <dbReference type="EMBL" id="ANK62116.1"/>
    </source>
</evidence>
<dbReference type="InterPro" id="IPR036662">
    <property type="entry name" value="PTS_EIIA_man-typ_sf"/>
</dbReference>
<dbReference type="InterPro" id="IPR033887">
    <property type="entry name" value="PTS_IIA_man"/>
</dbReference>
<keyword evidence="5" id="KW-0808">Transferase</keyword>
<dbReference type="OrthoDB" id="9799827at2"/>
<name>A0A192H2E8_9LACO</name>
<keyword evidence="3" id="KW-0963">Cytoplasm</keyword>
<dbReference type="PANTHER" id="PTHR33799:SF1">
    <property type="entry name" value="PTS SYSTEM MANNOSE-SPECIFIC EIIAB COMPONENT-RELATED"/>
    <property type="match status" value="1"/>
</dbReference>
<accession>A0A192H2E8</accession>
<dbReference type="EMBL" id="CP014873">
    <property type="protein sequence ID" value="ANK62116.1"/>
    <property type="molecule type" value="Genomic_DNA"/>
</dbReference>
<evidence type="ECO:0000256" key="1">
    <source>
        <dbReference type="ARBA" id="ARBA00004496"/>
    </source>
</evidence>
<proteinExistence type="predicted"/>
<evidence type="ECO:0000256" key="7">
    <source>
        <dbReference type="ARBA" id="ARBA00022777"/>
    </source>
</evidence>
<dbReference type="PANTHER" id="PTHR33799">
    <property type="entry name" value="PTS PERMEASE-RELATED-RELATED"/>
    <property type="match status" value="1"/>
</dbReference>
<dbReference type="SUPFAM" id="SSF53062">
    <property type="entry name" value="PTS system fructose IIA component-like"/>
    <property type="match status" value="1"/>
</dbReference>
<dbReference type="STRING" id="375175.AYR53_04630"/>
<dbReference type="Gene3D" id="3.40.50.510">
    <property type="entry name" value="Phosphotransferase system, mannose-type IIA component"/>
    <property type="match status" value="1"/>
</dbReference>
<sequence length="139" mass="15175">MVGFVIATHGKFAEGLMDAVDLIMGEQENTEMIGLHHGDDVSQFGDNLADKVKKVSTGDGVIVFADLFGASPYNQAALCSRKIDEIPYKLITGVSLPMLVQAFNDRMLGKNIEEIKTSSMDAGKKGIVEFFDEMQTQNK</sequence>
<dbReference type="PROSITE" id="PS51096">
    <property type="entry name" value="PTS_EIIA_TYPE_4"/>
    <property type="match status" value="1"/>
</dbReference>
<evidence type="ECO:0000256" key="5">
    <source>
        <dbReference type="ARBA" id="ARBA00022679"/>
    </source>
</evidence>
<dbReference type="Proteomes" id="UP000078582">
    <property type="component" value="Chromosome"/>
</dbReference>
<organism evidence="8 9">
    <name type="scientific">Loigolactobacillus backii</name>
    <dbReference type="NCBI Taxonomy" id="375175"/>
    <lineage>
        <taxon>Bacteria</taxon>
        <taxon>Bacillati</taxon>
        <taxon>Bacillota</taxon>
        <taxon>Bacilli</taxon>
        <taxon>Lactobacillales</taxon>
        <taxon>Lactobacillaceae</taxon>
        <taxon>Loigolactobacillus</taxon>
    </lineage>
</organism>
<evidence type="ECO:0000256" key="3">
    <source>
        <dbReference type="ARBA" id="ARBA00022490"/>
    </source>
</evidence>